<sequence>MDAKNLKLYSAKITGAKPFHSAMALILFLFHLMKVKIHHSRFLALFPFSLALFPWHLNKLIRF</sequence>
<reference evidence="2 3" key="1">
    <citation type="submission" date="2014-07" db="EMBL/GenBank/DDBJ databases">
        <authorList>
            <person name="Pisani N.G."/>
            <person name="Newman J.D."/>
        </authorList>
    </citation>
    <scope>NUCLEOTIDE SEQUENCE [LARGE SCALE GENOMIC DNA]</scope>
    <source>
        <strain evidence="2 3">LMG 24720</strain>
    </source>
</reference>
<evidence type="ECO:0000256" key="1">
    <source>
        <dbReference type="SAM" id="Phobius"/>
    </source>
</evidence>
<accession>A0ABR4TYU1</accession>
<feature type="transmembrane region" description="Helical" evidence="1">
    <location>
        <begin position="15"/>
        <end position="33"/>
    </location>
</feature>
<evidence type="ECO:0000313" key="2">
    <source>
        <dbReference type="EMBL" id="KEY19124.1"/>
    </source>
</evidence>
<keyword evidence="1" id="KW-0472">Membrane</keyword>
<feature type="transmembrane region" description="Helical" evidence="1">
    <location>
        <begin position="40"/>
        <end position="57"/>
    </location>
</feature>
<evidence type="ECO:0000313" key="3">
    <source>
        <dbReference type="Proteomes" id="UP000028349"/>
    </source>
</evidence>
<keyword evidence="3" id="KW-1185">Reference proteome</keyword>
<gene>
    <name evidence="2" type="ORF">HY04_11900</name>
</gene>
<keyword evidence="1" id="KW-1133">Transmembrane helix</keyword>
<organism evidence="2 3">
    <name type="scientific">Kaistella antarctica</name>
    <dbReference type="NCBI Taxonomy" id="266748"/>
    <lineage>
        <taxon>Bacteria</taxon>
        <taxon>Pseudomonadati</taxon>
        <taxon>Bacteroidota</taxon>
        <taxon>Flavobacteriia</taxon>
        <taxon>Flavobacteriales</taxon>
        <taxon>Weeksellaceae</taxon>
        <taxon>Chryseobacterium group</taxon>
        <taxon>Kaistella</taxon>
    </lineage>
</organism>
<proteinExistence type="predicted"/>
<name>A0ABR4TYU1_9FLAO</name>
<dbReference type="Proteomes" id="UP000028349">
    <property type="component" value="Unassembled WGS sequence"/>
</dbReference>
<comment type="caution">
    <text evidence="2">The sequence shown here is derived from an EMBL/GenBank/DDBJ whole genome shotgun (WGS) entry which is preliminary data.</text>
</comment>
<dbReference type="EMBL" id="JPEP01000002">
    <property type="protein sequence ID" value="KEY19124.1"/>
    <property type="molecule type" value="Genomic_DNA"/>
</dbReference>
<keyword evidence="1" id="KW-0812">Transmembrane</keyword>
<protein>
    <submittedName>
        <fullName evidence="2">Uncharacterized protein</fullName>
    </submittedName>
</protein>